<dbReference type="Gene3D" id="2.60.120.200">
    <property type="match status" value="1"/>
</dbReference>
<dbReference type="InterPro" id="IPR013783">
    <property type="entry name" value="Ig-like_fold"/>
</dbReference>
<name>A0ABS0Q921_9BACT</name>
<accession>A0ABS0Q921</accession>
<dbReference type="PROSITE" id="PS50853">
    <property type="entry name" value="FN3"/>
    <property type="match status" value="1"/>
</dbReference>
<sequence length="615" mass="64264">MVAIHSYGKLATLAAQPHIVQAMVANTGSMLMEDVHVTLTVTGANTFTDTKTLPFLPMGSPVAVVFNAYPGILNPGTNLVTVSVADDDDWSNDALSITQVVSTNHLAYVDTTAALNTTGVSAGAMGGALAAKFTIPSTANYLSSIRATFAATTAGATHFRVEIYSPGPNGLPNALLYTSATQTRPAGTGTVSVTLPTVQVGGGFYVVLRELDNGLALATQPEEPVRPNKFYYQTANGPWTVSSSQTRWALELVLTTSPCPPPTNLVVSSTTPTTATLTFTAPTAGVGSYEIIYTDELSAGGALVRATGSPATLSSLVPNVAYCATINSWCSGGYTSPLAGPVCFTTPCVSTAAMPYFENFDAVYPSVLPCGLTVLNANNDGSTWKVVANNPNSVPQAMRYGYSVAGKRADDWFFTPGLPLTAGTTYQLQFKYRGFGMPYPEAMEARVGRAATPAGQSTVLFSNTQITNANYVTTTAGIADDQVSSFTPTVSGPYYFGFHVTSPASSYYLYVDDIELVPTGTGLSTGSHVVDGFRAEVSPVPFSERLTVTVNARQAGPLHLLLNDAVGRVVRETIAAIPVGASAVPLPGANTLPAGVYLLTVQQGGSTRVIRVARE</sequence>
<dbReference type="SUPFAM" id="SSF49265">
    <property type="entry name" value="Fibronectin type III"/>
    <property type="match status" value="1"/>
</dbReference>
<dbReference type="InterPro" id="IPR003961">
    <property type="entry name" value="FN3_dom"/>
</dbReference>
<organism evidence="2 3">
    <name type="scientific">Hymenobacter negativus</name>
    <dbReference type="NCBI Taxonomy" id="2795026"/>
    <lineage>
        <taxon>Bacteria</taxon>
        <taxon>Pseudomonadati</taxon>
        <taxon>Bacteroidota</taxon>
        <taxon>Cytophagia</taxon>
        <taxon>Cytophagales</taxon>
        <taxon>Hymenobacteraceae</taxon>
        <taxon>Hymenobacter</taxon>
    </lineage>
</organism>
<feature type="domain" description="Fibronectin type-III" evidence="1">
    <location>
        <begin position="261"/>
        <end position="349"/>
    </location>
</feature>
<gene>
    <name evidence="2" type="ORF">I7X13_11695</name>
</gene>
<evidence type="ECO:0000313" key="2">
    <source>
        <dbReference type="EMBL" id="MBH8558716.1"/>
    </source>
</evidence>
<proteinExistence type="predicted"/>
<dbReference type="InterPro" id="IPR036116">
    <property type="entry name" value="FN3_sf"/>
</dbReference>
<evidence type="ECO:0000313" key="3">
    <source>
        <dbReference type="Proteomes" id="UP000625631"/>
    </source>
</evidence>
<dbReference type="RefSeq" id="WP_198075630.1">
    <property type="nucleotide sequence ID" value="NZ_JAEDAE010000004.1"/>
</dbReference>
<reference evidence="2 3" key="1">
    <citation type="submission" date="2020-12" db="EMBL/GenBank/DDBJ databases">
        <title>Hymenobacter sp.</title>
        <authorList>
            <person name="Kim M.K."/>
        </authorList>
    </citation>
    <scope>NUCLEOTIDE SEQUENCE [LARGE SCALE GENOMIC DNA]</scope>
    <source>
        <strain evidence="2 3">BT442</strain>
    </source>
</reference>
<comment type="caution">
    <text evidence="2">The sequence shown here is derived from an EMBL/GenBank/DDBJ whole genome shotgun (WGS) entry which is preliminary data.</text>
</comment>
<protein>
    <submittedName>
        <fullName evidence="2">Choice-of-anchor J domain-containing protein</fullName>
    </submittedName>
</protein>
<dbReference type="SMART" id="SM00060">
    <property type="entry name" value="FN3"/>
    <property type="match status" value="1"/>
</dbReference>
<dbReference type="EMBL" id="JAEDAE010000004">
    <property type="protein sequence ID" value="MBH8558716.1"/>
    <property type="molecule type" value="Genomic_DNA"/>
</dbReference>
<evidence type="ECO:0000259" key="1">
    <source>
        <dbReference type="PROSITE" id="PS50853"/>
    </source>
</evidence>
<dbReference type="Pfam" id="PF00041">
    <property type="entry name" value="fn3"/>
    <property type="match status" value="1"/>
</dbReference>
<keyword evidence="3" id="KW-1185">Reference proteome</keyword>
<dbReference type="Gene3D" id="2.60.40.10">
    <property type="entry name" value="Immunoglobulins"/>
    <property type="match status" value="1"/>
</dbReference>
<dbReference type="Proteomes" id="UP000625631">
    <property type="component" value="Unassembled WGS sequence"/>
</dbReference>
<dbReference type="NCBIfam" id="NF038128">
    <property type="entry name" value="choice_anch_J"/>
    <property type="match status" value="1"/>
</dbReference>